<dbReference type="SUPFAM" id="SSF158472">
    <property type="entry name" value="HAMP domain-like"/>
    <property type="match status" value="1"/>
</dbReference>
<comment type="caution">
    <text evidence="5">The sequence shown here is derived from an EMBL/GenBank/DDBJ whole genome shotgun (WGS) entry which is preliminary data.</text>
</comment>
<dbReference type="SUPFAM" id="SSF58104">
    <property type="entry name" value="Methyl-accepting chemotaxis protein (MCP) signaling domain"/>
    <property type="match status" value="3"/>
</dbReference>
<keyword evidence="6" id="KW-1185">Reference proteome</keyword>
<evidence type="ECO:0000313" key="5">
    <source>
        <dbReference type="EMBL" id="KYR02265.1"/>
    </source>
</evidence>
<dbReference type="EMBL" id="LODT01000004">
    <property type="protein sequence ID" value="KYR02265.1"/>
    <property type="molecule type" value="Genomic_DNA"/>
</dbReference>
<name>A0A152A820_TIELA</name>
<dbReference type="AlphaFoldDB" id="A0A152A820"/>
<dbReference type="GO" id="GO:0000160">
    <property type="term" value="P:phosphorelay signal transduction system"/>
    <property type="evidence" value="ECO:0007669"/>
    <property type="project" value="UniProtKB-KW"/>
</dbReference>
<dbReference type="GO" id="GO:0004673">
    <property type="term" value="F:protein histidine kinase activity"/>
    <property type="evidence" value="ECO:0007669"/>
    <property type="project" value="TreeGrafter"/>
</dbReference>
<dbReference type="PANTHER" id="PTHR45339">
    <property type="entry name" value="HYBRID SIGNAL TRANSDUCTION HISTIDINE KINASE J"/>
    <property type="match status" value="1"/>
</dbReference>
<evidence type="ECO:0000313" key="6">
    <source>
        <dbReference type="Proteomes" id="UP000076078"/>
    </source>
</evidence>
<keyword evidence="1" id="KW-0597">Phosphoprotein</keyword>
<feature type="domain" description="HAMP" evidence="4">
    <location>
        <begin position="615"/>
        <end position="667"/>
    </location>
</feature>
<feature type="compositionally biased region" description="Low complexity" evidence="3">
    <location>
        <begin position="17"/>
        <end position="45"/>
    </location>
</feature>
<evidence type="ECO:0000259" key="4">
    <source>
        <dbReference type="PROSITE" id="PS50885"/>
    </source>
</evidence>
<feature type="domain" description="HAMP" evidence="4">
    <location>
        <begin position="425"/>
        <end position="483"/>
    </location>
</feature>
<protein>
    <submittedName>
        <fullName evidence="5">Histidine kinase</fullName>
    </submittedName>
</protein>
<feature type="domain" description="HAMP" evidence="4">
    <location>
        <begin position="801"/>
        <end position="853"/>
    </location>
</feature>
<dbReference type="STRING" id="361077.A0A152A820"/>
<dbReference type="CDD" id="cd06225">
    <property type="entry name" value="HAMP"/>
    <property type="match status" value="8"/>
</dbReference>
<accession>A0A152A820</accession>
<dbReference type="InParanoid" id="A0A152A820"/>
<proteinExistence type="predicted"/>
<dbReference type="FunFam" id="1.20.120.1530:FF:000002">
    <property type="entry name" value="Two-component osmosensing histidine kinase"/>
    <property type="match status" value="6"/>
</dbReference>
<dbReference type="Proteomes" id="UP000076078">
    <property type="component" value="Unassembled WGS sequence"/>
</dbReference>
<organism evidence="5 6">
    <name type="scientific">Tieghemostelium lacteum</name>
    <name type="common">Slime mold</name>
    <name type="synonym">Dictyostelium lacteum</name>
    <dbReference type="NCBI Taxonomy" id="361077"/>
    <lineage>
        <taxon>Eukaryota</taxon>
        <taxon>Amoebozoa</taxon>
        <taxon>Evosea</taxon>
        <taxon>Eumycetozoa</taxon>
        <taxon>Dictyostelia</taxon>
        <taxon>Dictyosteliales</taxon>
        <taxon>Raperosteliaceae</taxon>
        <taxon>Tieghemostelium</taxon>
    </lineage>
</organism>
<dbReference type="GO" id="GO:0071474">
    <property type="term" value="P:cellular hyperosmotic response"/>
    <property type="evidence" value="ECO:0007669"/>
    <property type="project" value="TreeGrafter"/>
</dbReference>
<dbReference type="Pfam" id="PF18947">
    <property type="entry name" value="HAMP_2"/>
    <property type="match status" value="7"/>
</dbReference>
<dbReference type="GO" id="GO:0016020">
    <property type="term" value="C:membrane"/>
    <property type="evidence" value="ECO:0007669"/>
    <property type="project" value="InterPro"/>
</dbReference>
<feature type="domain" description="HAMP" evidence="4">
    <location>
        <begin position="709"/>
        <end position="761"/>
    </location>
</feature>
<feature type="domain" description="HAMP" evidence="4">
    <location>
        <begin position="1079"/>
        <end position="1131"/>
    </location>
</feature>
<dbReference type="InterPro" id="IPR003660">
    <property type="entry name" value="HAMP_dom"/>
</dbReference>
<keyword evidence="5" id="KW-0808">Transferase</keyword>
<feature type="domain" description="HAMP" evidence="4">
    <location>
        <begin position="985"/>
        <end position="1037"/>
    </location>
</feature>
<evidence type="ECO:0000256" key="3">
    <source>
        <dbReference type="SAM" id="MobiDB-lite"/>
    </source>
</evidence>
<keyword evidence="5" id="KW-0418">Kinase</keyword>
<feature type="domain" description="HAMP" evidence="4">
    <location>
        <begin position="893"/>
        <end position="945"/>
    </location>
</feature>
<evidence type="ECO:0000256" key="2">
    <source>
        <dbReference type="ARBA" id="ARBA00023012"/>
    </source>
</evidence>
<reference evidence="5 6" key="1">
    <citation type="submission" date="2015-12" db="EMBL/GenBank/DDBJ databases">
        <title>Dictyostelia acquired genes for synthesis and detection of signals that induce cell-type specialization by lateral gene transfer from prokaryotes.</title>
        <authorList>
            <person name="Gloeckner G."/>
            <person name="Schaap P."/>
        </authorList>
    </citation>
    <scope>NUCLEOTIDE SEQUENCE [LARGE SCALE GENOMIC DNA]</scope>
    <source>
        <strain evidence="5 6">TK</strain>
    </source>
</reference>
<dbReference type="OrthoDB" id="10266508at2759"/>
<sequence length="1177" mass="127250">MYKRNIKYLKSDKFENNDNSNNPILNNNNNNKNNNSKETTINSNNNHLDIKESGVAVKLTSEKSNINIKHKTIQPKINNNNNPDLNNSSTTVMDKKQNDLVQSVNNTKNEKIFSSPSSPTQYHKHEKPTNFYFLTNEKSHSSLTDKLPNSDIPKISSKQLEESYGFSSKLATSPNQPLIEAHLIQRNKLEPHTTSTTTTNSTTTNNVSDNVKLDISEPHLKMLKLDKETTTNYCTKSIPILIESQESMNSSSTETLELVEEIEDDNDDIVDIEYQQQEEEEGQEQSIEELRTNVSDEIDNTENINNSSNTDDSNEITSDTNEVIKEQEPCDDRTCLLQLLAALKSYKEGDFSIRFDTLHLQESSLEKEIKDYFNDVVRLSDNTVKEFSKVAKIVGKEGKRVEISVPDYSTGCWKLCFDLISTLVGDMIQPTEEVVRVIASVAKGDLSQTIKLESGDGKKLRGEFLRIAKVVNTMVSQLKSFSSEVTRVAREVGTEGKLGGQAEVVGLDGIWRDLTDNVNTMAANLTGQVRDIAEVTTAVACGDLSKKISTNAKGEILELKNTVNTMVDQLKSFSSEVTRVAREVGTEGKLGGQAEVVGVGGVWKDLTDNVNTMAANLTGQVRAIAEVTTAVATGDLSKKINLDVEGEILELKNTINSMVDQLKSFSSEVTRVAREVGTEGKLGGQAQVEGVGVGGVWKDLTDNVNTMAANLTTQVRDIAEVTTAVKCGDLSKKISTNAKGEILELKNTVNTMVDQLKSFSSEVTRVAREVGTEGKLGGQAEVVGVGGVWKDLTENVNTMAANLTTQVRDIAEVTTAVATGDLSKKISTTAKGEILELKNTVNTMVDQLKSFSSEVTRVAREVGTEGKLGGQAEVVGVGGVWKGLTDNVNTMAANLTGQVRAIAEVTTAVACGDLSKKISVDVQGEILELKITINTMVDQLKSFSSEVTRVAREVGTEGKLGGQAEVVGVGGVWKDLTENVNTMAANLTGQVRAIAEVTTAVATGDLSKKISINAKGEILELKNTINSMVDQLKSFSSEVTRVAREVGTEGKLGGQAQVEGVGVGGVWKDLTDNVNTMAANLTTQVRDIAEVTTAVATGDLSKKISTNAKGEILELKNTVNTMVDQLKSFSSEVTRVAREVGTEGKLGGQAEVVGVGGVWKDLTDNVNTMAANLTTQV</sequence>
<dbReference type="PROSITE" id="PS50885">
    <property type="entry name" value="HAMP"/>
    <property type="match status" value="8"/>
</dbReference>
<gene>
    <name evidence="5" type="ORF">DLAC_01096</name>
</gene>
<dbReference type="SMART" id="SM00304">
    <property type="entry name" value="HAMP"/>
    <property type="match status" value="8"/>
</dbReference>
<evidence type="ECO:0000256" key="1">
    <source>
        <dbReference type="ARBA" id="ARBA00022553"/>
    </source>
</evidence>
<dbReference type="PANTHER" id="PTHR45339:SF1">
    <property type="entry name" value="HYBRID SIGNAL TRANSDUCTION HISTIDINE KINASE J"/>
    <property type="match status" value="1"/>
</dbReference>
<feature type="domain" description="HAMP" evidence="4">
    <location>
        <begin position="523"/>
        <end position="575"/>
    </location>
</feature>
<dbReference type="Gene3D" id="1.20.120.1530">
    <property type="match status" value="6"/>
</dbReference>
<keyword evidence="2" id="KW-0902">Two-component regulatory system</keyword>
<feature type="region of interest" description="Disordered" evidence="3">
    <location>
        <begin position="12"/>
        <end position="45"/>
    </location>
</feature>